<evidence type="ECO:0000256" key="1">
    <source>
        <dbReference type="SAM" id="MobiDB-lite"/>
    </source>
</evidence>
<organism evidence="2 3">
    <name type="scientific">Lentinula raphanica</name>
    <dbReference type="NCBI Taxonomy" id="153919"/>
    <lineage>
        <taxon>Eukaryota</taxon>
        <taxon>Fungi</taxon>
        <taxon>Dikarya</taxon>
        <taxon>Basidiomycota</taxon>
        <taxon>Agaricomycotina</taxon>
        <taxon>Agaricomycetes</taxon>
        <taxon>Agaricomycetidae</taxon>
        <taxon>Agaricales</taxon>
        <taxon>Marasmiineae</taxon>
        <taxon>Omphalotaceae</taxon>
        <taxon>Lentinula</taxon>
    </lineage>
</organism>
<keyword evidence="3" id="KW-1185">Reference proteome</keyword>
<reference evidence="2" key="1">
    <citation type="submission" date="2022-08" db="EMBL/GenBank/DDBJ databases">
        <authorList>
            <consortium name="DOE Joint Genome Institute"/>
            <person name="Min B."/>
            <person name="Riley R."/>
            <person name="Sierra-Patev S."/>
            <person name="Naranjo-Ortiz M."/>
            <person name="Looney B."/>
            <person name="Konkel Z."/>
            <person name="Slot J.C."/>
            <person name="Sakamoto Y."/>
            <person name="Steenwyk J.L."/>
            <person name="Rokas A."/>
            <person name="Carro J."/>
            <person name="Camarero S."/>
            <person name="Ferreira P."/>
            <person name="Molpeceres G."/>
            <person name="Ruiz-Duenas F.J."/>
            <person name="Serrano A."/>
            <person name="Henrissat B."/>
            <person name="Drula E."/>
            <person name="Hughes K.W."/>
            <person name="Mata J.L."/>
            <person name="Ishikawa N.K."/>
            <person name="Vargas-Isla R."/>
            <person name="Ushijima S."/>
            <person name="Smith C.A."/>
            <person name="Ahrendt S."/>
            <person name="Andreopoulos W."/>
            <person name="He G."/>
            <person name="Labutti K."/>
            <person name="Lipzen A."/>
            <person name="Ng V."/>
            <person name="Sandor L."/>
            <person name="Barry K."/>
            <person name="Martinez A.T."/>
            <person name="Xiao Y."/>
            <person name="Gibbons J.G."/>
            <person name="Terashima K."/>
            <person name="Hibbett D.S."/>
            <person name="Grigoriev I.V."/>
        </authorList>
    </citation>
    <scope>NUCLEOTIDE SEQUENCE</scope>
    <source>
        <strain evidence="2">TFB9207</strain>
    </source>
</reference>
<gene>
    <name evidence="2" type="ORF">F5878DRAFT_661147</name>
</gene>
<comment type="caution">
    <text evidence="2">The sequence shown here is derived from an EMBL/GenBank/DDBJ whole genome shotgun (WGS) entry which is preliminary data.</text>
</comment>
<name>A0AA38P993_9AGAR</name>
<proteinExistence type="predicted"/>
<dbReference type="AlphaFoldDB" id="A0AA38P993"/>
<evidence type="ECO:0000313" key="3">
    <source>
        <dbReference type="Proteomes" id="UP001163846"/>
    </source>
</evidence>
<protein>
    <submittedName>
        <fullName evidence="2">Uncharacterized protein</fullName>
    </submittedName>
</protein>
<feature type="region of interest" description="Disordered" evidence="1">
    <location>
        <begin position="145"/>
        <end position="164"/>
    </location>
</feature>
<evidence type="ECO:0000313" key="2">
    <source>
        <dbReference type="EMBL" id="KAJ3838511.1"/>
    </source>
</evidence>
<dbReference type="Proteomes" id="UP001163846">
    <property type="component" value="Unassembled WGS sequence"/>
</dbReference>
<feature type="compositionally biased region" description="Polar residues" evidence="1">
    <location>
        <begin position="151"/>
        <end position="164"/>
    </location>
</feature>
<accession>A0AA38P993</accession>
<dbReference type="EMBL" id="MU806179">
    <property type="protein sequence ID" value="KAJ3838511.1"/>
    <property type="molecule type" value="Genomic_DNA"/>
</dbReference>
<sequence>MQLRLFGVGSILKIYLVLILGLCPLVYTAPVPMSEKFPIASLNPDEEIVNIYFQPGPLQYHFLSQAEGRSVKSVIDSEMKRRTKCTKVVFENFVPTWSNNELSYVAEMKHNGISYTATGGKVSKTIEEKDGKELQSIQDVGGLGDFIQTPPGHQSTSLYQLQSP</sequence>